<dbReference type="Proteomes" id="UP001162131">
    <property type="component" value="Unassembled WGS sequence"/>
</dbReference>
<dbReference type="InterPro" id="IPR058936">
    <property type="entry name" value="At4g15545-like"/>
</dbReference>
<protein>
    <recommendedName>
        <fullName evidence="4">At4g15545-like C-terminal domain-containing protein</fullName>
    </recommendedName>
</protein>
<evidence type="ECO:0000256" key="1">
    <source>
        <dbReference type="ARBA" id="ARBA00004123"/>
    </source>
</evidence>
<sequence>MKTCAEDDRDYSLKLLDDSWSKRENELKEEREIELNDLREQISKLKHSLDEAKIRFSMIDEENRSLENEIQELETKNQKLAAFKANLLNTLRESDSETPNIMISPRTLATSPVSSSLTKIPTTSLFPPSKLGASEGKYTDGKKFFSDARARLSYEVFTRFLSCVKMLNDKIVTKENALAEVREIFGDENDDLYREFSCLISKK</sequence>
<dbReference type="Gene3D" id="1.20.5.1700">
    <property type="match status" value="1"/>
</dbReference>
<evidence type="ECO:0000256" key="2">
    <source>
        <dbReference type="ARBA" id="ARBA00023242"/>
    </source>
</evidence>
<dbReference type="AlphaFoldDB" id="A0AAU9KA98"/>
<dbReference type="PANTHER" id="PTHR47383">
    <property type="entry name" value="OS03G0659800 PROTEIN"/>
    <property type="match status" value="1"/>
</dbReference>
<gene>
    <name evidence="5" type="ORF">BSTOLATCC_MIC62486</name>
</gene>
<dbReference type="SUPFAM" id="SSF47762">
    <property type="entry name" value="PAH2 domain"/>
    <property type="match status" value="1"/>
</dbReference>
<proteinExistence type="predicted"/>
<dbReference type="GO" id="GO:0006355">
    <property type="term" value="P:regulation of DNA-templated transcription"/>
    <property type="evidence" value="ECO:0007669"/>
    <property type="project" value="InterPro"/>
</dbReference>
<organism evidence="5 6">
    <name type="scientific">Blepharisma stoltei</name>
    <dbReference type="NCBI Taxonomy" id="1481888"/>
    <lineage>
        <taxon>Eukaryota</taxon>
        <taxon>Sar</taxon>
        <taxon>Alveolata</taxon>
        <taxon>Ciliophora</taxon>
        <taxon>Postciliodesmatophora</taxon>
        <taxon>Heterotrichea</taxon>
        <taxon>Heterotrichida</taxon>
        <taxon>Blepharismidae</taxon>
        <taxon>Blepharisma</taxon>
    </lineage>
</organism>
<comment type="caution">
    <text evidence="5">The sequence shown here is derived from an EMBL/GenBank/DDBJ whole genome shotgun (WGS) entry which is preliminary data.</text>
</comment>
<dbReference type="Pfam" id="PF25972">
    <property type="entry name" value="At4g15545_C"/>
    <property type="match status" value="1"/>
</dbReference>
<evidence type="ECO:0000313" key="5">
    <source>
        <dbReference type="EMBL" id="CAG9334902.1"/>
    </source>
</evidence>
<keyword evidence="3" id="KW-0175">Coiled coil</keyword>
<feature type="coiled-coil region" evidence="3">
    <location>
        <begin position="21"/>
        <end position="86"/>
    </location>
</feature>
<dbReference type="PANTHER" id="PTHR47383:SF8">
    <property type="entry name" value="OS01G0768300 PROTEIN"/>
    <property type="match status" value="1"/>
</dbReference>
<dbReference type="InterPro" id="IPR058935">
    <property type="entry name" value="At4g15545-like_C"/>
</dbReference>
<dbReference type="InterPro" id="IPR036600">
    <property type="entry name" value="PAH_sf"/>
</dbReference>
<name>A0AAU9KA98_9CILI</name>
<evidence type="ECO:0000256" key="3">
    <source>
        <dbReference type="SAM" id="Coils"/>
    </source>
</evidence>
<reference evidence="5" key="1">
    <citation type="submission" date="2021-09" db="EMBL/GenBank/DDBJ databases">
        <authorList>
            <consortium name="AG Swart"/>
            <person name="Singh M."/>
            <person name="Singh A."/>
            <person name="Seah K."/>
            <person name="Emmerich C."/>
        </authorList>
    </citation>
    <scope>NUCLEOTIDE SEQUENCE</scope>
    <source>
        <strain evidence="5">ATCC30299</strain>
    </source>
</reference>
<dbReference type="GO" id="GO:0005634">
    <property type="term" value="C:nucleus"/>
    <property type="evidence" value="ECO:0007669"/>
    <property type="project" value="UniProtKB-SubCell"/>
</dbReference>
<evidence type="ECO:0000259" key="4">
    <source>
        <dbReference type="Pfam" id="PF25972"/>
    </source>
</evidence>
<comment type="subcellular location">
    <subcellularLocation>
        <location evidence="1">Nucleus</location>
    </subcellularLocation>
</comment>
<keyword evidence="6" id="KW-1185">Reference proteome</keyword>
<accession>A0AAU9KA98</accession>
<dbReference type="Gene3D" id="1.20.1160.11">
    <property type="entry name" value="Paired amphipathic helix"/>
    <property type="match status" value="1"/>
</dbReference>
<feature type="domain" description="At4g15545-like C-terminal" evidence="4">
    <location>
        <begin position="139"/>
        <end position="202"/>
    </location>
</feature>
<evidence type="ECO:0000313" key="6">
    <source>
        <dbReference type="Proteomes" id="UP001162131"/>
    </source>
</evidence>
<dbReference type="EMBL" id="CAJZBQ010000060">
    <property type="protein sequence ID" value="CAG9334902.1"/>
    <property type="molecule type" value="Genomic_DNA"/>
</dbReference>
<keyword evidence="2" id="KW-0539">Nucleus</keyword>